<protein>
    <submittedName>
        <fullName evidence="3">Uncharacterized protein</fullName>
    </submittedName>
</protein>
<evidence type="ECO:0000313" key="4">
    <source>
        <dbReference type="Proteomes" id="UP000240283"/>
    </source>
</evidence>
<feature type="region of interest" description="Disordered" evidence="2">
    <location>
        <begin position="34"/>
        <end position="54"/>
    </location>
</feature>
<reference evidence="3 4" key="1">
    <citation type="submission" date="2017-12" db="EMBL/GenBank/DDBJ databases">
        <title>Genomic analysis of a novel phage Vp_R1 lytic to Vibrio parahaemolyticus.</title>
        <authorList>
            <person name="Ren H."/>
            <person name="Li Z."/>
        </authorList>
    </citation>
    <scope>NUCLEOTIDE SEQUENCE [LARGE SCALE GENOMIC DNA]</scope>
</reference>
<accession>A0A2H5BQ41</accession>
<evidence type="ECO:0000256" key="2">
    <source>
        <dbReference type="SAM" id="MobiDB-lite"/>
    </source>
</evidence>
<sequence length="260" mass="29207">MKAQKKTIWQRLFGGNDVVEVIEPVEKQEPVVIEQVKPEPKPEPIPQKSEEEKKLDDFENQLKNKGKAISAARDTLYDKKAQLNVMRNNQEKLQGEINGLEIELAGIESDWSKATASERTDLEIRGQKVQQLLASKKHNLAAQKTSLLTFEKTIDVLEKNIANKENELATEHTRLESAKTAVAVIALNDEIDSTLSLNHMSVDESGLDVFIERQKVVLEDVSTKVSSVSPIGDHMALPFKQRMSKEEEEVEDAEVTPIVE</sequence>
<dbReference type="Proteomes" id="UP000240283">
    <property type="component" value="Segment"/>
</dbReference>
<organism evidence="3 4">
    <name type="scientific">Vibrio phage Vp_R1</name>
    <dbReference type="NCBI Taxonomy" id="2059867"/>
    <lineage>
        <taxon>Viruses</taxon>
        <taxon>Duplodnaviria</taxon>
        <taxon>Heunggongvirae</taxon>
        <taxon>Uroviricota</taxon>
        <taxon>Caudoviricetes</taxon>
        <taxon>Grimontviridae</taxon>
        <taxon>Dalianvirus</taxon>
        <taxon>Dalianvirus R1</taxon>
    </lineage>
</organism>
<dbReference type="EMBL" id="MG603697">
    <property type="protein sequence ID" value="AUG88453.1"/>
    <property type="molecule type" value="Genomic_DNA"/>
</dbReference>
<keyword evidence="4" id="KW-1185">Reference proteome</keyword>
<evidence type="ECO:0000256" key="1">
    <source>
        <dbReference type="SAM" id="Coils"/>
    </source>
</evidence>
<name>A0A2H5BQ41_9CAUD</name>
<feature type="coiled-coil region" evidence="1">
    <location>
        <begin position="147"/>
        <end position="181"/>
    </location>
</feature>
<proteinExistence type="predicted"/>
<feature type="compositionally biased region" description="Basic and acidic residues" evidence="2">
    <location>
        <begin position="36"/>
        <end position="54"/>
    </location>
</feature>
<keyword evidence="1" id="KW-0175">Coiled coil</keyword>
<evidence type="ECO:0000313" key="3">
    <source>
        <dbReference type="EMBL" id="AUG88453.1"/>
    </source>
</evidence>
<gene>
    <name evidence="3" type="ORF">VPR_089</name>
</gene>